<proteinExistence type="predicted"/>
<dbReference type="AlphaFoldDB" id="A0AAV4MZU0"/>
<dbReference type="EMBL" id="BPLR01002810">
    <property type="protein sequence ID" value="GIX78010.1"/>
    <property type="molecule type" value="Genomic_DNA"/>
</dbReference>
<evidence type="ECO:0000313" key="2">
    <source>
        <dbReference type="Proteomes" id="UP001054945"/>
    </source>
</evidence>
<organism evidence="1 2">
    <name type="scientific">Caerostris extrusa</name>
    <name type="common">Bark spider</name>
    <name type="synonym">Caerostris bankana</name>
    <dbReference type="NCBI Taxonomy" id="172846"/>
    <lineage>
        <taxon>Eukaryota</taxon>
        <taxon>Metazoa</taxon>
        <taxon>Ecdysozoa</taxon>
        <taxon>Arthropoda</taxon>
        <taxon>Chelicerata</taxon>
        <taxon>Arachnida</taxon>
        <taxon>Araneae</taxon>
        <taxon>Araneomorphae</taxon>
        <taxon>Entelegynae</taxon>
        <taxon>Araneoidea</taxon>
        <taxon>Araneidae</taxon>
        <taxon>Caerostris</taxon>
    </lineage>
</organism>
<reference evidence="1 2" key="1">
    <citation type="submission" date="2021-06" db="EMBL/GenBank/DDBJ databases">
        <title>Caerostris extrusa draft genome.</title>
        <authorList>
            <person name="Kono N."/>
            <person name="Arakawa K."/>
        </authorList>
    </citation>
    <scope>NUCLEOTIDE SEQUENCE [LARGE SCALE GENOMIC DNA]</scope>
</reference>
<gene>
    <name evidence="1" type="ORF">CEXT_486041</name>
</gene>
<dbReference type="Proteomes" id="UP001054945">
    <property type="component" value="Unassembled WGS sequence"/>
</dbReference>
<protein>
    <submittedName>
        <fullName evidence="1">Uncharacterized protein</fullName>
    </submittedName>
</protein>
<comment type="caution">
    <text evidence="1">The sequence shown here is derived from an EMBL/GenBank/DDBJ whole genome shotgun (WGS) entry which is preliminary data.</text>
</comment>
<keyword evidence="2" id="KW-1185">Reference proteome</keyword>
<name>A0AAV4MZU0_CAEEX</name>
<sequence>ADIDDDKVTPLAESNSN</sequence>
<feature type="non-terminal residue" evidence="1">
    <location>
        <position position="1"/>
    </location>
</feature>
<accession>A0AAV4MZU0</accession>
<evidence type="ECO:0000313" key="1">
    <source>
        <dbReference type="EMBL" id="GIX78010.1"/>
    </source>
</evidence>